<sequence>MAGNAKPRVPNLGDEAKIEITGFRGSSVNTPNNASDASVLLDGVTTKQGVYNAVAMSTHFDSYLEFSINRNSNLWAVGGSYSDSGGSAGKQLKLEMWNGQEYKDVGIYNTTATNGWYLLCPSLVAGKYKITPVANYVTFNEWYVENLVLNKSLIELSGGEYRTYKSMFNVDDKTTAIPKMTSNTTPSGRAFAKDIYTPANEEWKAFNQVDDEEGYVSKNSNAGYLGYEFDKSIPIVKYAVRSMNSSSKLSRLPKDWTFEGSNDGVIWDVLDTQKSQTWTTLRTDKEYIIKEPKPYKMYRLNWTANPSNYTTINELKLYSGTFIGAWESIPISTIDEKIFEEHGMTDLSIIPPEAWQELAQLSPTIEIVTYVPEGNKAKPFTETHMDIPLRVDMTALPFEQLIVQPSDFDLHGNLLSIAANKLPAEVSAYDGTCKFIVSFDKGATWEAFKNGKWKTVNAADMVNVREQGMSFKTLAQIKEKHLLNKGKQIRIGYYLDDSIHREEEIKLDHSQLVVKSALDDVKFEDMSFYLLNTTATIQLQLTGNKLTGELDDADKGKVQYRVLLNDKPYYPDNGEFTRLASSPLDINLYISEREILFNQENKLTVEFQDYWGQTDQWETKFIGTYSGLMFMDKTGNYYSDTFGGILKYLDFGIIIAGQTTVDQKVVVKNQLGYEITNLTLEVVKDSLPQGVTIELSRSNKPFIAQDKLLFSQIFQQDDTVEFYVRIATVIEAEPTVNGQFEIRAKADRV</sequence>
<dbReference type="RefSeq" id="WP_233696561.1">
    <property type="nucleotide sequence ID" value="NZ_JAJNBZ010000005.1"/>
</dbReference>
<protein>
    <recommendedName>
        <fullName evidence="3">F5/8 type C domain-containing protein</fullName>
    </recommendedName>
</protein>
<proteinExistence type="predicted"/>
<dbReference type="SUPFAM" id="SSF49785">
    <property type="entry name" value="Galactose-binding domain-like"/>
    <property type="match status" value="1"/>
</dbReference>
<gene>
    <name evidence="1" type="ORF">LQV63_09995</name>
</gene>
<organism evidence="1 2">
    <name type="scientific">Paenibacillus profundus</name>
    <dbReference type="NCBI Taxonomy" id="1173085"/>
    <lineage>
        <taxon>Bacteria</taxon>
        <taxon>Bacillati</taxon>
        <taxon>Bacillota</taxon>
        <taxon>Bacilli</taxon>
        <taxon>Bacillales</taxon>
        <taxon>Paenibacillaceae</taxon>
        <taxon>Paenibacillus</taxon>
    </lineage>
</organism>
<keyword evidence="2" id="KW-1185">Reference proteome</keyword>
<dbReference type="Gene3D" id="2.60.120.260">
    <property type="entry name" value="Galactose-binding domain-like"/>
    <property type="match status" value="1"/>
</dbReference>
<accession>A0ABS8YJB9</accession>
<name>A0ABS8YJB9_9BACL</name>
<evidence type="ECO:0008006" key="3">
    <source>
        <dbReference type="Google" id="ProtNLM"/>
    </source>
</evidence>
<dbReference type="InterPro" id="IPR008979">
    <property type="entry name" value="Galactose-bd-like_sf"/>
</dbReference>
<evidence type="ECO:0000313" key="1">
    <source>
        <dbReference type="EMBL" id="MCE5169644.1"/>
    </source>
</evidence>
<comment type="caution">
    <text evidence="1">The sequence shown here is derived from an EMBL/GenBank/DDBJ whole genome shotgun (WGS) entry which is preliminary data.</text>
</comment>
<reference evidence="1 2" key="1">
    <citation type="submission" date="2021-11" db="EMBL/GenBank/DDBJ databases">
        <title>Draft genome sequence of Paenibacillus profundus YoMME, a new Gram-positive bacteria with exoelectrogenic properties.</title>
        <authorList>
            <person name="Hubenova Y."/>
            <person name="Hubenova E."/>
            <person name="Manasiev Y."/>
            <person name="Peykov S."/>
            <person name="Mitov M."/>
        </authorList>
    </citation>
    <scope>NUCLEOTIDE SEQUENCE [LARGE SCALE GENOMIC DNA]</scope>
    <source>
        <strain evidence="1 2">YoMME</strain>
    </source>
</reference>
<evidence type="ECO:0000313" key="2">
    <source>
        <dbReference type="Proteomes" id="UP001199916"/>
    </source>
</evidence>
<dbReference type="Proteomes" id="UP001199916">
    <property type="component" value="Unassembled WGS sequence"/>
</dbReference>
<dbReference type="EMBL" id="JAJNBZ010000005">
    <property type="protein sequence ID" value="MCE5169644.1"/>
    <property type="molecule type" value="Genomic_DNA"/>
</dbReference>